<comment type="caution">
    <text evidence="4">The sequence shown here is derived from an EMBL/GenBank/DDBJ whole genome shotgun (WGS) entry which is preliminary data.</text>
</comment>
<evidence type="ECO:0000259" key="3">
    <source>
        <dbReference type="Pfam" id="PF22936"/>
    </source>
</evidence>
<accession>A0ABQ8HKN2</accession>
<feature type="compositionally biased region" description="Basic and acidic residues" evidence="1">
    <location>
        <begin position="143"/>
        <end position="164"/>
    </location>
</feature>
<dbReference type="PANTHER" id="PTHR35317:SF11">
    <property type="entry name" value="CCHC-TYPE DOMAIN-CONTAINING PROTEIN"/>
    <property type="match status" value="1"/>
</dbReference>
<protein>
    <recommendedName>
        <fullName evidence="6">DUF4219 domain-containing protein</fullName>
    </recommendedName>
</protein>
<name>A0ABQ8HKN2_9ROSI</name>
<evidence type="ECO:0000256" key="1">
    <source>
        <dbReference type="SAM" id="MobiDB-lite"/>
    </source>
</evidence>
<dbReference type="Pfam" id="PF22936">
    <property type="entry name" value="Pol_BBD"/>
    <property type="match status" value="1"/>
</dbReference>
<dbReference type="Proteomes" id="UP000827721">
    <property type="component" value="Unassembled WGS sequence"/>
</dbReference>
<dbReference type="Pfam" id="PF13961">
    <property type="entry name" value="DUF4219"/>
    <property type="match status" value="1"/>
</dbReference>
<feature type="compositionally biased region" description="Polar residues" evidence="1">
    <location>
        <begin position="174"/>
        <end position="190"/>
    </location>
</feature>
<evidence type="ECO:0000313" key="5">
    <source>
        <dbReference type="Proteomes" id="UP000827721"/>
    </source>
</evidence>
<dbReference type="InterPro" id="IPR025314">
    <property type="entry name" value="DUF4219"/>
</dbReference>
<dbReference type="PANTHER" id="PTHR35317">
    <property type="entry name" value="OS04G0629600 PROTEIN"/>
    <property type="match status" value="1"/>
</dbReference>
<keyword evidence="5" id="KW-1185">Reference proteome</keyword>
<evidence type="ECO:0008006" key="6">
    <source>
        <dbReference type="Google" id="ProtNLM"/>
    </source>
</evidence>
<feature type="domain" description="DUF4219" evidence="2">
    <location>
        <begin position="15"/>
        <end position="41"/>
    </location>
</feature>
<feature type="region of interest" description="Disordered" evidence="1">
    <location>
        <begin position="143"/>
        <end position="192"/>
    </location>
</feature>
<evidence type="ECO:0000259" key="2">
    <source>
        <dbReference type="Pfam" id="PF13961"/>
    </source>
</evidence>
<feature type="domain" description="Retrovirus-related Pol polyprotein from transposon TNT 1-94-like beta-barrel" evidence="3">
    <location>
        <begin position="271"/>
        <end position="321"/>
    </location>
</feature>
<dbReference type="SUPFAM" id="SSF57756">
    <property type="entry name" value="Retrovirus zinc finger-like domains"/>
    <property type="match status" value="1"/>
</dbReference>
<evidence type="ECO:0000313" key="4">
    <source>
        <dbReference type="EMBL" id="KAH7564925.1"/>
    </source>
</evidence>
<gene>
    <name evidence="4" type="ORF">JRO89_XS09G0076400</name>
</gene>
<reference evidence="4 5" key="1">
    <citation type="submission" date="2021-02" db="EMBL/GenBank/DDBJ databases">
        <title>Plant Genome Project.</title>
        <authorList>
            <person name="Zhang R.-G."/>
        </authorList>
    </citation>
    <scope>NUCLEOTIDE SEQUENCE [LARGE SCALE GENOMIC DNA]</scope>
    <source>
        <tissue evidence="4">Leaves</tissue>
    </source>
</reference>
<dbReference type="InterPro" id="IPR036875">
    <property type="entry name" value="Znf_CCHC_sf"/>
</dbReference>
<organism evidence="4 5">
    <name type="scientific">Xanthoceras sorbifolium</name>
    <dbReference type="NCBI Taxonomy" id="99658"/>
    <lineage>
        <taxon>Eukaryota</taxon>
        <taxon>Viridiplantae</taxon>
        <taxon>Streptophyta</taxon>
        <taxon>Embryophyta</taxon>
        <taxon>Tracheophyta</taxon>
        <taxon>Spermatophyta</taxon>
        <taxon>Magnoliopsida</taxon>
        <taxon>eudicotyledons</taxon>
        <taxon>Gunneridae</taxon>
        <taxon>Pentapetalae</taxon>
        <taxon>rosids</taxon>
        <taxon>malvids</taxon>
        <taxon>Sapindales</taxon>
        <taxon>Sapindaceae</taxon>
        <taxon>Xanthoceroideae</taxon>
        <taxon>Xanthoceras</taxon>
    </lineage>
</organism>
<dbReference type="InterPro" id="IPR054722">
    <property type="entry name" value="PolX-like_BBD"/>
</dbReference>
<proteinExistence type="predicted"/>
<sequence>MEAESSLPYLAPPVFDGDNYQLWAVIMETYLEALDLWEAVEEDYEVHSLPNNPTMAQIKVHKERKTRKSKAKASLFAAVSTTIFTRIMLLGTEFPDSKIVEKILVIVLERYEASITTLENTKDLSKITLAELLNALQAQEQRRLTRQDRKVERALPAKHQDAVKNKKKGYKKNQVSSSENTASNQLQNKGGNFKRNYPPCQYCGRKGHPPFKCWKRPDIKCSKCNQLGHEAVICKSKFQKQEADAQVADQDEEDLMFVATCFSTRSSSKCWLIDSGCTNHMTYDRTIFKELKPTGITKVRIGNGGYISAKGKGTIEITTKARALSSSTNVENEEE</sequence>
<dbReference type="EMBL" id="JAFEMO010000009">
    <property type="protein sequence ID" value="KAH7564925.1"/>
    <property type="molecule type" value="Genomic_DNA"/>
</dbReference>